<reference evidence="2" key="1">
    <citation type="journal article" date="2023" name="Front. Plant Sci.">
        <title>Chromosomal-level genome assembly of Melastoma candidum provides insights into trichome evolution.</title>
        <authorList>
            <person name="Zhong Y."/>
            <person name="Wu W."/>
            <person name="Sun C."/>
            <person name="Zou P."/>
            <person name="Liu Y."/>
            <person name="Dai S."/>
            <person name="Zhou R."/>
        </authorList>
    </citation>
    <scope>NUCLEOTIDE SEQUENCE [LARGE SCALE GENOMIC DNA]</scope>
</reference>
<keyword evidence="2" id="KW-1185">Reference proteome</keyword>
<name>A0ACB9M3Q8_9MYRT</name>
<evidence type="ECO:0000313" key="1">
    <source>
        <dbReference type="EMBL" id="KAI4318653.1"/>
    </source>
</evidence>
<dbReference type="EMBL" id="CM042889">
    <property type="protein sequence ID" value="KAI4318653.1"/>
    <property type="molecule type" value="Genomic_DNA"/>
</dbReference>
<gene>
    <name evidence="1" type="ORF">MLD38_032329</name>
</gene>
<protein>
    <submittedName>
        <fullName evidence="1">Uncharacterized protein</fullName>
    </submittedName>
</protein>
<organism evidence="1 2">
    <name type="scientific">Melastoma candidum</name>
    <dbReference type="NCBI Taxonomy" id="119954"/>
    <lineage>
        <taxon>Eukaryota</taxon>
        <taxon>Viridiplantae</taxon>
        <taxon>Streptophyta</taxon>
        <taxon>Embryophyta</taxon>
        <taxon>Tracheophyta</taxon>
        <taxon>Spermatophyta</taxon>
        <taxon>Magnoliopsida</taxon>
        <taxon>eudicotyledons</taxon>
        <taxon>Gunneridae</taxon>
        <taxon>Pentapetalae</taxon>
        <taxon>rosids</taxon>
        <taxon>malvids</taxon>
        <taxon>Myrtales</taxon>
        <taxon>Melastomataceae</taxon>
        <taxon>Melastomatoideae</taxon>
        <taxon>Melastomateae</taxon>
        <taxon>Melastoma</taxon>
    </lineage>
</organism>
<dbReference type="Proteomes" id="UP001057402">
    <property type="component" value="Chromosome 10"/>
</dbReference>
<comment type="caution">
    <text evidence="1">The sequence shown here is derived from an EMBL/GenBank/DDBJ whole genome shotgun (WGS) entry which is preliminary data.</text>
</comment>
<sequence length="118" mass="12081">MWLLSHLSCQKLLQTGPVIKASFGLGCCGRESCCCNSALLPGVFEVEAISFCWTAVGCDVVADPMTADADAGVASASSRTAVVAAASGEQRTAPNRHVGVPIVAVAGALARRCNGWTL</sequence>
<accession>A0ACB9M3Q8</accession>
<evidence type="ECO:0000313" key="2">
    <source>
        <dbReference type="Proteomes" id="UP001057402"/>
    </source>
</evidence>
<proteinExistence type="predicted"/>